<dbReference type="GO" id="GO:0043565">
    <property type="term" value="F:sequence-specific DNA binding"/>
    <property type="evidence" value="ECO:0007669"/>
    <property type="project" value="TreeGrafter"/>
</dbReference>
<comment type="similarity">
    <text evidence="1">Belongs to the LysR transcriptional regulatory family.</text>
</comment>
<dbReference type="InterPro" id="IPR036390">
    <property type="entry name" value="WH_DNA-bd_sf"/>
</dbReference>
<dbReference type="InterPro" id="IPR005119">
    <property type="entry name" value="LysR_subst-bd"/>
</dbReference>
<evidence type="ECO:0000256" key="2">
    <source>
        <dbReference type="ARBA" id="ARBA00023015"/>
    </source>
</evidence>
<dbReference type="AlphaFoldDB" id="A0A6C0TZP6"/>
<reference evidence="6 7" key="1">
    <citation type="submission" date="2020-02" db="EMBL/GenBank/DDBJ databases">
        <title>Genome sequencing for Kineobactrum sp. M2.</title>
        <authorList>
            <person name="Park S.-J."/>
        </authorList>
    </citation>
    <scope>NUCLEOTIDE SEQUENCE [LARGE SCALE GENOMIC DNA]</scope>
    <source>
        <strain evidence="6 7">M2</strain>
    </source>
</reference>
<dbReference type="Gene3D" id="1.10.10.10">
    <property type="entry name" value="Winged helix-like DNA-binding domain superfamily/Winged helix DNA-binding domain"/>
    <property type="match status" value="1"/>
</dbReference>
<dbReference type="PROSITE" id="PS50931">
    <property type="entry name" value="HTH_LYSR"/>
    <property type="match status" value="1"/>
</dbReference>
<feature type="domain" description="HTH lysR-type" evidence="5">
    <location>
        <begin position="3"/>
        <end position="60"/>
    </location>
</feature>
<name>A0A6C0TZP6_9GAMM</name>
<dbReference type="CDD" id="cd08415">
    <property type="entry name" value="PBP2_LysR_opines_like"/>
    <property type="match status" value="1"/>
</dbReference>
<sequence>MRMNLRQIEAFRAFMITGTVSKAAEIMHVTQPAVTRLLSDFEDSVSFKLFERDRRRLVPTNDCNALYREVERTYVGLDHIRHTAESIGEMRTGRLNIAAMPIFTTTFLPNVISSFVKQFPDITISLWNWPREQAIEWVLSQQHDLAFVTLPINDEALSVKSFPADDAVCMLPKHHHLAGKDEIEIHDLHGENFISLSPGIHFRHKLDNLLQEHGVKVRNRIEVSSAYTASMLVAKGAGISVVGFQGLGVNDHPDIAIRPFHPRIPYSIGIVFPKQHSMSKISQQFIEVALQTYNPMRTPQV</sequence>
<dbReference type="Pfam" id="PF03466">
    <property type="entry name" value="LysR_substrate"/>
    <property type="match status" value="1"/>
</dbReference>
<dbReference type="KEGG" id="kim:G3T16_06630"/>
<keyword evidence="7" id="KW-1185">Reference proteome</keyword>
<evidence type="ECO:0000259" key="5">
    <source>
        <dbReference type="PROSITE" id="PS50931"/>
    </source>
</evidence>
<evidence type="ECO:0000256" key="3">
    <source>
        <dbReference type="ARBA" id="ARBA00023125"/>
    </source>
</evidence>
<proteinExistence type="inferred from homology"/>
<dbReference type="InterPro" id="IPR036388">
    <property type="entry name" value="WH-like_DNA-bd_sf"/>
</dbReference>
<dbReference type="Gene3D" id="3.40.190.290">
    <property type="match status" value="1"/>
</dbReference>
<organism evidence="6 7">
    <name type="scientific">Kineobactrum salinum</name>
    <dbReference type="NCBI Taxonomy" id="2708301"/>
    <lineage>
        <taxon>Bacteria</taxon>
        <taxon>Pseudomonadati</taxon>
        <taxon>Pseudomonadota</taxon>
        <taxon>Gammaproteobacteria</taxon>
        <taxon>Cellvibrionales</taxon>
        <taxon>Halieaceae</taxon>
        <taxon>Kineobactrum</taxon>
    </lineage>
</organism>
<evidence type="ECO:0000313" key="6">
    <source>
        <dbReference type="EMBL" id="QIB65128.1"/>
    </source>
</evidence>
<dbReference type="PANTHER" id="PTHR30427:SF1">
    <property type="entry name" value="TRANSCRIPTIONAL ACTIVATOR PROTEIN LYSR"/>
    <property type="match status" value="1"/>
</dbReference>
<dbReference type="Proteomes" id="UP000477680">
    <property type="component" value="Chromosome"/>
</dbReference>
<accession>A0A6C0TZP6</accession>
<dbReference type="EMBL" id="CP048711">
    <property type="protein sequence ID" value="QIB65128.1"/>
    <property type="molecule type" value="Genomic_DNA"/>
</dbReference>
<dbReference type="GO" id="GO:0003700">
    <property type="term" value="F:DNA-binding transcription factor activity"/>
    <property type="evidence" value="ECO:0007669"/>
    <property type="project" value="InterPro"/>
</dbReference>
<dbReference type="SUPFAM" id="SSF46785">
    <property type="entry name" value="Winged helix' DNA-binding domain"/>
    <property type="match status" value="1"/>
</dbReference>
<keyword evidence="3" id="KW-0238">DNA-binding</keyword>
<evidence type="ECO:0000313" key="7">
    <source>
        <dbReference type="Proteomes" id="UP000477680"/>
    </source>
</evidence>
<evidence type="ECO:0000256" key="1">
    <source>
        <dbReference type="ARBA" id="ARBA00009437"/>
    </source>
</evidence>
<gene>
    <name evidence="6" type="ORF">G3T16_06630</name>
</gene>
<dbReference type="Pfam" id="PF00126">
    <property type="entry name" value="HTH_1"/>
    <property type="match status" value="1"/>
</dbReference>
<evidence type="ECO:0000256" key="4">
    <source>
        <dbReference type="ARBA" id="ARBA00023163"/>
    </source>
</evidence>
<dbReference type="SUPFAM" id="SSF53850">
    <property type="entry name" value="Periplasmic binding protein-like II"/>
    <property type="match status" value="1"/>
</dbReference>
<dbReference type="PANTHER" id="PTHR30427">
    <property type="entry name" value="TRANSCRIPTIONAL ACTIVATOR PROTEIN LYSR"/>
    <property type="match status" value="1"/>
</dbReference>
<dbReference type="InterPro" id="IPR000847">
    <property type="entry name" value="LysR_HTH_N"/>
</dbReference>
<protein>
    <submittedName>
        <fullName evidence="6">LysR family transcriptional regulator</fullName>
    </submittedName>
</protein>
<keyword evidence="4" id="KW-0804">Transcription</keyword>
<keyword evidence="2" id="KW-0805">Transcription regulation</keyword>
<dbReference type="InterPro" id="IPR037424">
    <property type="entry name" value="NocR_PBP2"/>
</dbReference>
<dbReference type="GO" id="GO:0010628">
    <property type="term" value="P:positive regulation of gene expression"/>
    <property type="evidence" value="ECO:0007669"/>
    <property type="project" value="TreeGrafter"/>
</dbReference>
<dbReference type="RefSeq" id="WP_163494370.1">
    <property type="nucleotide sequence ID" value="NZ_CP048711.1"/>
</dbReference>